<dbReference type="SUPFAM" id="SSF52091">
    <property type="entry name" value="SpoIIaa-like"/>
    <property type="match status" value="1"/>
</dbReference>
<dbReference type="PROSITE" id="PS50801">
    <property type="entry name" value="STAS"/>
    <property type="match status" value="1"/>
</dbReference>
<dbReference type="Gene3D" id="3.30.750.24">
    <property type="entry name" value="STAS domain"/>
    <property type="match status" value="1"/>
</dbReference>
<dbReference type="Proteomes" id="UP000294952">
    <property type="component" value="Unassembled WGS sequence"/>
</dbReference>
<evidence type="ECO:0000259" key="1">
    <source>
        <dbReference type="PROSITE" id="PS50801"/>
    </source>
</evidence>
<sequence>MAVRGDIDGSNAYDLLQEARGRTVIRHAPLILDLTAVTFLGADGLRTLLAISRRHASTAPPWIVVPGRAASRLLQIGDTARQIPTAESVHEALTILFWDDLVNG</sequence>
<protein>
    <submittedName>
        <fullName evidence="2">Sulfate transporter</fullName>
    </submittedName>
</protein>
<dbReference type="AlphaFoldDB" id="A0A4R5X262"/>
<dbReference type="EMBL" id="SDLP01000007">
    <property type="protein sequence ID" value="TDL05006.1"/>
    <property type="molecule type" value="Genomic_DNA"/>
</dbReference>
<dbReference type="Pfam" id="PF01740">
    <property type="entry name" value="STAS"/>
    <property type="match status" value="1"/>
</dbReference>
<proteinExistence type="predicted"/>
<name>A0A4R5X262_9MYCO</name>
<comment type="caution">
    <text evidence="2">The sequence shown here is derived from an EMBL/GenBank/DDBJ whole genome shotgun (WGS) entry which is preliminary data.</text>
</comment>
<feature type="domain" description="STAS" evidence="1">
    <location>
        <begin position="1"/>
        <end position="96"/>
    </location>
</feature>
<evidence type="ECO:0000313" key="3">
    <source>
        <dbReference type="Proteomes" id="UP000294952"/>
    </source>
</evidence>
<dbReference type="InterPro" id="IPR036513">
    <property type="entry name" value="STAS_dom_sf"/>
</dbReference>
<gene>
    <name evidence="2" type="ORF">EUA04_20840</name>
</gene>
<evidence type="ECO:0000313" key="2">
    <source>
        <dbReference type="EMBL" id="TDL05006.1"/>
    </source>
</evidence>
<organism evidence="2 3">
    <name type="scientific">Mycolicibacterium obuense</name>
    <dbReference type="NCBI Taxonomy" id="1807"/>
    <lineage>
        <taxon>Bacteria</taxon>
        <taxon>Bacillati</taxon>
        <taxon>Actinomycetota</taxon>
        <taxon>Actinomycetes</taxon>
        <taxon>Mycobacteriales</taxon>
        <taxon>Mycobacteriaceae</taxon>
        <taxon>Mycolicibacterium</taxon>
    </lineage>
</organism>
<reference evidence="2 3" key="1">
    <citation type="submission" date="2019-01" db="EMBL/GenBank/DDBJ databases">
        <title>High-quality-draft genome sequences of five non-tuberculosis mycobacteriaceae isolated from a nosocomial environment.</title>
        <authorList>
            <person name="Tiago I."/>
            <person name="Alarico S."/>
            <person name="Pereira S.G."/>
            <person name="Coelho C."/>
            <person name="Maranha A."/>
            <person name="Empadinhas N."/>
        </authorList>
    </citation>
    <scope>NUCLEOTIDE SEQUENCE [LARGE SCALE GENOMIC DNA]</scope>
    <source>
        <strain evidence="2 3">22DIII</strain>
    </source>
</reference>
<accession>A0A4R5X262</accession>
<dbReference type="InterPro" id="IPR002645">
    <property type="entry name" value="STAS_dom"/>
</dbReference>